<proteinExistence type="predicted"/>
<gene>
    <name evidence="1" type="ORF">M422DRAFT_250303</name>
</gene>
<name>A0A0C9W4F3_SPHS4</name>
<evidence type="ECO:0000313" key="2">
    <source>
        <dbReference type="Proteomes" id="UP000054279"/>
    </source>
</evidence>
<keyword evidence="2" id="KW-1185">Reference proteome</keyword>
<dbReference type="Proteomes" id="UP000054279">
    <property type="component" value="Unassembled WGS sequence"/>
</dbReference>
<organism evidence="1 2">
    <name type="scientific">Sphaerobolus stellatus (strain SS14)</name>
    <dbReference type="NCBI Taxonomy" id="990650"/>
    <lineage>
        <taxon>Eukaryota</taxon>
        <taxon>Fungi</taxon>
        <taxon>Dikarya</taxon>
        <taxon>Basidiomycota</taxon>
        <taxon>Agaricomycotina</taxon>
        <taxon>Agaricomycetes</taxon>
        <taxon>Phallomycetidae</taxon>
        <taxon>Geastrales</taxon>
        <taxon>Sphaerobolaceae</taxon>
        <taxon>Sphaerobolus</taxon>
    </lineage>
</organism>
<sequence>MNILQPRKLFDCPVEIIESIIFDIVSPKDLLNLSLTCKALCARIITYHIQFRILKVNLREYPLGLGDALLQHKTLLSRYRKITLLFYKRPIIIPCCLLPSTIAEAPASDNKDSLCQDVIPRMILDLRSLISHTRNLTTLSTFITGSGFLPFLRLLASSTPLLVSLKLFQTSPSKIISLNEEYHELLMYTPLLRLRRMQLNEVCIAPNSKKEVIDDICCLTPNLSSFEIDFTIPPTTELRDLLERATWPHLTSVLIYMFMISDPEDSEAFISFLKRHPTITSLISKFVQSSQSVPGAPGQLVGTLPPNWGGPGQVGIR</sequence>
<dbReference type="HOGENOM" id="CLU_903651_0_0_1"/>
<protein>
    <submittedName>
        <fullName evidence="1">Unplaced genomic scaffold SPHSTscaffold_33, whole genome shotgun sequence</fullName>
    </submittedName>
</protein>
<dbReference type="AlphaFoldDB" id="A0A0C9W4F3"/>
<dbReference type="EMBL" id="KN837108">
    <property type="protein sequence ID" value="KIJ46256.1"/>
    <property type="molecule type" value="Genomic_DNA"/>
</dbReference>
<evidence type="ECO:0000313" key="1">
    <source>
        <dbReference type="EMBL" id="KIJ46256.1"/>
    </source>
</evidence>
<dbReference type="OrthoDB" id="3270296at2759"/>
<reference evidence="1 2" key="1">
    <citation type="submission" date="2014-06" db="EMBL/GenBank/DDBJ databases">
        <title>Evolutionary Origins and Diversification of the Mycorrhizal Mutualists.</title>
        <authorList>
            <consortium name="DOE Joint Genome Institute"/>
            <consortium name="Mycorrhizal Genomics Consortium"/>
            <person name="Kohler A."/>
            <person name="Kuo A."/>
            <person name="Nagy L.G."/>
            <person name="Floudas D."/>
            <person name="Copeland A."/>
            <person name="Barry K.W."/>
            <person name="Cichocki N."/>
            <person name="Veneault-Fourrey C."/>
            <person name="LaButti K."/>
            <person name="Lindquist E.A."/>
            <person name="Lipzen A."/>
            <person name="Lundell T."/>
            <person name="Morin E."/>
            <person name="Murat C."/>
            <person name="Riley R."/>
            <person name="Ohm R."/>
            <person name="Sun H."/>
            <person name="Tunlid A."/>
            <person name="Henrissat B."/>
            <person name="Grigoriev I.V."/>
            <person name="Hibbett D.S."/>
            <person name="Martin F."/>
        </authorList>
    </citation>
    <scope>NUCLEOTIDE SEQUENCE [LARGE SCALE GENOMIC DNA]</scope>
    <source>
        <strain evidence="1 2">SS14</strain>
    </source>
</reference>
<accession>A0A0C9W4F3</accession>